<dbReference type="PANTHER" id="PTHR43313">
    <property type="entry name" value="SHORT-CHAIN DEHYDROGENASE/REDUCTASE FAMILY 9C"/>
    <property type="match status" value="1"/>
</dbReference>
<dbReference type="PROSITE" id="PS00061">
    <property type="entry name" value="ADH_SHORT"/>
    <property type="match status" value="1"/>
</dbReference>
<keyword evidence="6" id="KW-1185">Reference proteome</keyword>
<feature type="transmembrane region" description="Helical" evidence="4">
    <location>
        <begin position="234"/>
        <end position="254"/>
    </location>
</feature>
<reference evidence="5" key="3">
    <citation type="submission" date="2025-08" db="UniProtKB">
        <authorList>
            <consortium name="Ensembl"/>
        </authorList>
    </citation>
    <scope>IDENTIFICATION</scope>
</reference>
<evidence type="ECO:0000256" key="3">
    <source>
        <dbReference type="RuleBase" id="RU000363"/>
    </source>
</evidence>
<dbReference type="InterPro" id="IPR002347">
    <property type="entry name" value="SDR_fam"/>
</dbReference>
<keyword evidence="4" id="KW-0472">Membrane</keyword>
<evidence type="ECO:0000313" key="5">
    <source>
        <dbReference type="Ensembl" id="ENSELUP00000000807.1"/>
    </source>
</evidence>
<dbReference type="GO" id="GO:0008202">
    <property type="term" value="P:steroid metabolic process"/>
    <property type="evidence" value="ECO:0007669"/>
    <property type="project" value="TreeGrafter"/>
</dbReference>
<dbReference type="PRINTS" id="PR00081">
    <property type="entry name" value="GDHRDH"/>
</dbReference>
<dbReference type="STRING" id="8010.ENSELUP00000000807"/>
<sequence>MSDDNFWSDNIGVCVLSQFQLSFQNQRLCSSRNKHHPRSEEMLSMTVVTTNTSAYFLDIIHMDTDVLTYFPIRRILVLSVLTFFLLATVSLLRRGNQAVVGAGRAVLITGCDSGFGNHLARRLDAQGFVVFACCLFPDEVGAQTLLKESSSNVKILKLDVTKDEDVMQARTVVQSNLPEKGLWAVVNNAGISDWSETEWNTMSDYHNMAEINLFGSIRVSIAFLPLVRASKGRMLFVSSVFAFFNCLTMGAYSISKRGLEAFADCLRVEMASFGVKVSIIQPGNFACATNILKKKTGPDIWEKLGRERQPMFNREYLDLACDYYMSTCSSGYQDSHLVTDAMIDAITVDRPKRRYLLVSKLDMVFFYALPYLPSFVTDALFYLSPMYNKRKAMLYSK</sequence>
<dbReference type="SUPFAM" id="SSF51735">
    <property type="entry name" value="NAD(P)-binding Rossmann-fold domains"/>
    <property type="match status" value="1"/>
</dbReference>
<evidence type="ECO:0000256" key="4">
    <source>
        <dbReference type="SAM" id="Phobius"/>
    </source>
</evidence>
<feature type="transmembrane region" description="Helical" evidence="4">
    <location>
        <begin position="72"/>
        <end position="92"/>
    </location>
</feature>
<evidence type="ECO:0000313" key="6">
    <source>
        <dbReference type="Proteomes" id="UP000265140"/>
    </source>
</evidence>
<keyword evidence="4" id="KW-1133">Transmembrane helix</keyword>
<dbReference type="InterPro" id="IPR020904">
    <property type="entry name" value="Sc_DH/Rdtase_CS"/>
</dbReference>
<organism evidence="5 6">
    <name type="scientific">Esox lucius</name>
    <name type="common">Northern pike</name>
    <dbReference type="NCBI Taxonomy" id="8010"/>
    <lineage>
        <taxon>Eukaryota</taxon>
        <taxon>Metazoa</taxon>
        <taxon>Chordata</taxon>
        <taxon>Craniata</taxon>
        <taxon>Vertebrata</taxon>
        <taxon>Euteleostomi</taxon>
        <taxon>Actinopterygii</taxon>
        <taxon>Neopterygii</taxon>
        <taxon>Teleostei</taxon>
        <taxon>Protacanthopterygii</taxon>
        <taxon>Esociformes</taxon>
        <taxon>Esocidae</taxon>
        <taxon>Esox</taxon>
    </lineage>
</organism>
<evidence type="ECO:0000256" key="1">
    <source>
        <dbReference type="ARBA" id="ARBA00006484"/>
    </source>
</evidence>
<dbReference type="Gene3D" id="3.40.50.720">
    <property type="entry name" value="NAD(P)-binding Rossmann-like Domain"/>
    <property type="match status" value="1"/>
</dbReference>
<reference evidence="5" key="2">
    <citation type="submission" date="2020-02" db="EMBL/GenBank/DDBJ databases">
        <title>Esox lucius (northern pike) genome, fEsoLuc1, primary haplotype.</title>
        <authorList>
            <person name="Myers G."/>
            <person name="Karagic N."/>
            <person name="Meyer A."/>
            <person name="Pippel M."/>
            <person name="Reichard M."/>
            <person name="Winkler S."/>
            <person name="Tracey A."/>
            <person name="Sims Y."/>
            <person name="Howe K."/>
            <person name="Rhie A."/>
            <person name="Formenti G."/>
            <person name="Durbin R."/>
            <person name="Fedrigo O."/>
            <person name="Jarvis E.D."/>
        </authorList>
    </citation>
    <scope>NUCLEOTIDE SEQUENCE [LARGE SCALE GENOMIC DNA]</scope>
</reference>
<protein>
    <submittedName>
        <fullName evidence="5">Uncharacterized protein</fullName>
    </submittedName>
</protein>
<dbReference type="PRINTS" id="PR00080">
    <property type="entry name" value="SDRFAMILY"/>
</dbReference>
<keyword evidence="4" id="KW-0812">Transmembrane</keyword>
<dbReference type="Proteomes" id="UP000265140">
    <property type="component" value="Chromosome 15"/>
</dbReference>
<feature type="transmembrane region" description="Helical" evidence="4">
    <location>
        <begin position="364"/>
        <end position="383"/>
    </location>
</feature>
<dbReference type="OMA" id="KYALVSM"/>
<dbReference type="InParanoid" id="A0A3P8XCP6"/>
<evidence type="ECO:0000256" key="2">
    <source>
        <dbReference type="ARBA" id="ARBA00023002"/>
    </source>
</evidence>
<dbReference type="Pfam" id="PF00106">
    <property type="entry name" value="adh_short"/>
    <property type="match status" value="1"/>
</dbReference>
<keyword evidence="2" id="KW-0560">Oxidoreductase</keyword>
<dbReference type="GO" id="GO:0016491">
    <property type="term" value="F:oxidoreductase activity"/>
    <property type="evidence" value="ECO:0007669"/>
    <property type="project" value="UniProtKB-KW"/>
</dbReference>
<proteinExistence type="inferred from homology"/>
<dbReference type="GeneTree" id="ENSGT00940000164908"/>
<dbReference type="Ensembl" id="ENSELUT00000018440.3">
    <property type="protein sequence ID" value="ENSELUP00000000807.1"/>
    <property type="gene ID" value="ENSELUG00000002362.3"/>
</dbReference>
<dbReference type="PANTHER" id="PTHR43313:SF43">
    <property type="entry name" value="D-BETA-HYDROXYBUTYRATE DEHYDROGENASE, MITOCHONDRIAL"/>
    <property type="match status" value="1"/>
</dbReference>
<dbReference type="AlphaFoldDB" id="A0A3P8XCP6"/>
<dbReference type="Bgee" id="ENSELUG00000002362">
    <property type="expression patterns" value="Expressed in ovary and 8 other cell types or tissues"/>
</dbReference>
<name>A0A3P8XCP6_ESOLU</name>
<reference evidence="6" key="1">
    <citation type="journal article" date="2014" name="PLoS ONE">
        <title>The genome and linkage map of the northern pike (Esox lucius): conserved synteny revealed between the salmonid sister group and the Neoteleostei.</title>
        <authorList>
            <person name="Rondeau E.B."/>
            <person name="Minkley D.R."/>
            <person name="Leong J.S."/>
            <person name="Messmer A.M."/>
            <person name="Jantzen J.R."/>
            <person name="von Schalburg K.R."/>
            <person name="Lemon C."/>
            <person name="Bird N.H."/>
            <person name="Koop B.F."/>
        </authorList>
    </citation>
    <scope>NUCLEOTIDE SEQUENCE</scope>
</reference>
<reference evidence="5" key="4">
    <citation type="submission" date="2025-09" db="UniProtKB">
        <authorList>
            <consortium name="Ensembl"/>
        </authorList>
    </citation>
    <scope>IDENTIFICATION</scope>
</reference>
<comment type="similarity">
    <text evidence="1 3">Belongs to the short-chain dehydrogenases/reductases (SDR) family.</text>
</comment>
<accession>A0A3P8XCP6</accession>
<dbReference type="InterPro" id="IPR036291">
    <property type="entry name" value="NAD(P)-bd_dom_sf"/>
</dbReference>